<evidence type="ECO:0000256" key="5">
    <source>
        <dbReference type="ARBA" id="ARBA00023136"/>
    </source>
</evidence>
<feature type="compositionally biased region" description="Polar residues" evidence="7">
    <location>
        <begin position="1"/>
        <end position="12"/>
    </location>
</feature>
<feature type="region of interest" description="Disordered" evidence="7">
    <location>
        <begin position="1"/>
        <end position="56"/>
    </location>
</feature>
<keyword evidence="11" id="KW-1185">Reference proteome</keyword>
<sequence>MLAVSYPQNPSPEYNPGGQQPYGQQPPQYGQPPAQYGGAPDPQAPYGRNPVTGEPLSDKQKLVAGLLQLFLGGFGVGRFYLGYTGIGIAQLLTCGGLGIWALIDAILILVGKVPDAQGRPLRD</sequence>
<proteinExistence type="predicted"/>
<feature type="transmembrane region" description="Helical" evidence="8">
    <location>
        <begin position="62"/>
        <end position="81"/>
    </location>
</feature>
<evidence type="ECO:0000256" key="3">
    <source>
        <dbReference type="ARBA" id="ARBA00022729"/>
    </source>
</evidence>
<evidence type="ECO:0000256" key="8">
    <source>
        <dbReference type="SAM" id="Phobius"/>
    </source>
</evidence>
<evidence type="ECO:0000313" key="11">
    <source>
        <dbReference type="Proteomes" id="UP000535543"/>
    </source>
</evidence>
<organism evidence="10 11">
    <name type="scientific">Antrihabitans stalactiti</name>
    <dbReference type="NCBI Taxonomy" id="2584121"/>
    <lineage>
        <taxon>Bacteria</taxon>
        <taxon>Bacillati</taxon>
        <taxon>Actinomycetota</taxon>
        <taxon>Actinomycetes</taxon>
        <taxon>Mycobacteriales</taxon>
        <taxon>Nocardiaceae</taxon>
        <taxon>Antrihabitans</taxon>
    </lineage>
</organism>
<evidence type="ECO:0000256" key="2">
    <source>
        <dbReference type="ARBA" id="ARBA00022692"/>
    </source>
</evidence>
<protein>
    <submittedName>
        <fullName evidence="10">TM2 domain-containing protein</fullName>
    </submittedName>
</protein>
<name>A0A848KGP0_9NOCA</name>
<comment type="subcellular location">
    <subcellularLocation>
        <location evidence="1">Membrane</location>
        <topology evidence="1">Multi-pass membrane protein</topology>
    </subcellularLocation>
</comment>
<gene>
    <name evidence="10" type="ORF">FGL95_20640</name>
</gene>
<keyword evidence="2 8" id="KW-0812">Transmembrane</keyword>
<feature type="compositionally biased region" description="Low complexity" evidence="7">
    <location>
        <begin position="16"/>
        <end position="45"/>
    </location>
</feature>
<dbReference type="RefSeq" id="WP_169590326.1">
    <property type="nucleotide sequence ID" value="NZ_VCQU01000007.1"/>
</dbReference>
<keyword evidence="4 8" id="KW-1133">Transmembrane helix</keyword>
<evidence type="ECO:0000256" key="6">
    <source>
        <dbReference type="ARBA" id="ARBA00023180"/>
    </source>
</evidence>
<reference evidence="10 11" key="2">
    <citation type="submission" date="2020-06" db="EMBL/GenBank/DDBJ databases">
        <title>Antribacter stalactiti gen. nov., sp. nov., a new member of the family Nacardiaceae isolated from a cave.</title>
        <authorList>
            <person name="Kim I.S."/>
        </authorList>
    </citation>
    <scope>NUCLEOTIDE SEQUENCE [LARGE SCALE GENOMIC DNA]</scope>
    <source>
        <strain evidence="10 11">YC2-7</strain>
    </source>
</reference>
<dbReference type="PANTHER" id="PTHR21016:SF7">
    <property type="entry name" value="TM2 DOMAIN-CONTAINING PROTEIN 3"/>
    <property type="match status" value="1"/>
</dbReference>
<dbReference type="InterPro" id="IPR050932">
    <property type="entry name" value="TM2D1-3-like"/>
</dbReference>
<dbReference type="Proteomes" id="UP000535543">
    <property type="component" value="Unassembled WGS sequence"/>
</dbReference>
<dbReference type="PANTHER" id="PTHR21016">
    <property type="entry name" value="BETA-AMYLOID BINDING PROTEIN-RELATED"/>
    <property type="match status" value="1"/>
</dbReference>
<dbReference type="AlphaFoldDB" id="A0A848KGP0"/>
<evidence type="ECO:0000313" key="10">
    <source>
        <dbReference type="EMBL" id="NMN97449.1"/>
    </source>
</evidence>
<accession>A0A848KGP0</accession>
<dbReference type="Pfam" id="PF05154">
    <property type="entry name" value="TM2"/>
    <property type="match status" value="1"/>
</dbReference>
<feature type="transmembrane region" description="Helical" evidence="8">
    <location>
        <begin position="87"/>
        <end position="110"/>
    </location>
</feature>
<evidence type="ECO:0000256" key="7">
    <source>
        <dbReference type="SAM" id="MobiDB-lite"/>
    </source>
</evidence>
<evidence type="ECO:0000256" key="4">
    <source>
        <dbReference type="ARBA" id="ARBA00022989"/>
    </source>
</evidence>
<evidence type="ECO:0000259" key="9">
    <source>
        <dbReference type="Pfam" id="PF05154"/>
    </source>
</evidence>
<dbReference type="EMBL" id="VCQU01000007">
    <property type="protein sequence ID" value="NMN97449.1"/>
    <property type="molecule type" value="Genomic_DNA"/>
</dbReference>
<keyword evidence="3" id="KW-0732">Signal</keyword>
<keyword evidence="6" id="KW-0325">Glycoprotein</keyword>
<feature type="domain" description="TM2" evidence="9">
    <location>
        <begin position="58"/>
        <end position="106"/>
    </location>
</feature>
<dbReference type="InterPro" id="IPR007829">
    <property type="entry name" value="TM2"/>
</dbReference>
<dbReference type="GO" id="GO:0016020">
    <property type="term" value="C:membrane"/>
    <property type="evidence" value="ECO:0007669"/>
    <property type="project" value="UniProtKB-SubCell"/>
</dbReference>
<reference evidence="10 11" key="1">
    <citation type="submission" date="2019-05" db="EMBL/GenBank/DDBJ databases">
        <authorList>
            <person name="Lee S.D."/>
        </authorList>
    </citation>
    <scope>NUCLEOTIDE SEQUENCE [LARGE SCALE GENOMIC DNA]</scope>
    <source>
        <strain evidence="10 11">YC2-7</strain>
    </source>
</reference>
<keyword evidence="5 8" id="KW-0472">Membrane</keyword>
<evidence type="ECO:0000256" key="1">
    <source>
        <dbReference type="ARBA" id="ARBA00004141"/>
    </source>
</evidence>
<comment type="caution">
    <text evidence="10">The sequence shown here is derived from an EMBL/GenBank/DDBJ whole genome shotgun (WGS) entry which is preliminary data.</text>
</comment>